<reference evidence="1 2" key="1">
    <citation type="submission" date="2020-03" db="EMBL/GenBank/DDBJ databases">
        <title>Soil Listeria distribution.</title>
        <authorList>
            <person name="Liao J."/>
            <person name="Wiedmann M."/>
        </authorList>
    </citation>
    <scope>NUCLEOTIDE SEQUENCE [LARGE SCALE GENOMIC DNA]</scope>
    <source>
        <strain evidence="1 2">FSL L7-0149</strain>
    </source>
</reference>
<dbReference type="AlphaFoldDB" id="A0A842ETI2"/>
<evidence type="ECO:0000313" key="2">
    <source>
        <dbReference type="Proteomes" id="UP000553016"/>
    </source>
</evidence>
<dbReference type="Gene3D" id="3.40.50.300">
    <property type="entry name" value="P-loop containing nucleotide triphosphate hydrolases"/>
    <property type="match status" value="1"/>
</dbReference>
<protein>
    <submittedName>
        <fullName evidence="1">PBSX family phage terminase large subunit</fullName>
    </submittedName>
</protein>
<organism evidence="1 2">
    <name type="scientific">Listeria booriae</name>
    <dbReference type="NCBI Taxonomy" id="1552123"/>
    <lineage>
        <taxon>Bacteria</taxon>
        <taxon>Bacillati</taxon>
        <taxon>Bacillota</taxon>
        <taxon>Bacilli</taxon>
        <taxon>Bacillales</taxon>
        <taxon>Listeriaceae</taxon>
        <taxon>Listeria</taxon>
    </lineage>
</organism>
<dbReference type="InterPro" id="IPR027417">
    <property type="entry name" value="P-loop_NTPase"/>
</dbReference>
<proteinExistence type="predicted"/>
<dbReference type="InterPro" id="IPR006437">
    <property type="entry name" value="Phage_terminase_lsu"/>
</dbReference>
<accession>A0A842ETI2</accession>
<evidence type="ECO:0000313" key="1">
    <source>
        <dbReference type="EMBL" id="MBC2239768.1"/>
    </source>
</evidence>
<dbReference type="EMBL" id="JAARZA010000002">
    <property type="protein sequence ID" value="MBC2239768.1"/>
    <property type="molecule type" value="Genomic_DNA"/>
</dbReference>
<dbReference type="RefSeq" id="WP_185540531.1">
    <property type="nucleotide sequence ID" value="NZ_JAARZA010000002.1"/>
</dbReference>
<dbReference type="NCBIfam" id="TIGR01547">
    <property type="entry name" value="phage_term_2"/>
    <property type="match status" value="1"/>
</dbReference>
<dbReference type="Proteomes" id="UP000553016">
    <property type="component" value="Unassembled WGS sequence"/>
</dbReference>
<dbReference type="Gene3D" id="3.30.420.280">
    <property type="match status" value="1"/>
</dbReference>
<comment type="caution">
    <text evidence="1">The sequence shown here is derived from an EMBL/GenBank/DDBJ whole genome shotgun (WGS) entry which is preliminary data.</text>
</comment>
<gene>
    <name evidence="1" type="ORF">HCB35_04720</name>
</gene>
<name>A0A842ETI2_9LIST</name>
<sequence>MVVVQLKFSPKQQETIRQPTKKITLEVNEGTPRSGKTTADIFKMANFYINSRDKNHLVTAYNQEQAFRLFMDGDGLGLIHIYGNLAKMKHDEHGDHLLLDSPNGPKKIYYKGGGKVNSVGAITGMSLGSVTFLEINLLHMDFVKECFRRTYAAKNRFHLAELNPPAPSHPVLTDVFDRYEKTGRYKWRHWTPFDNPILDDERREELYNELKYSSYLLQRDWFGKRVLPKGIIYETFSMAENIRAKLEGRPIEMVFFGDGGQQDATVCEAYIITEHENKGSYQYKMNQVATYYHSGRDSGEVKAGSTYAIEIKQFIKWCMSEYDVSVNEPVFIDPACRWLREELEKVGVDTAGADNNRHDVIGKAQGIEVGIERMQSLLQERRYLLIEQLYDEYDHYDWMQEIGMYVRDENSGNPVDKNNHAMDTSRYATNYFYRNYEDI</sequence>